<accession>A0A9X1VFU4</accession>
<organism evidence="2 3">
    <name type="scientific">Hymenobacter cyanobacteriorum</name>
    <dbReference type="NCBI Taxonomy" id="2926463"/>
    <lineage>
        <taxon>Bacteria</taxon>
        <taxon>Pseudomonadati</taxon>
        <taxon>Bacteroidota</taxon>
        <taxon>Cytophagia</taxon>
        <taxon>Cytophagales</taxon>
        <taxon>Hymenobacteraceae</taxon>
        <taxon>Hymenobacter</taxon>
    </lineage>
</organism>
<reference evidence="2" key="1">
    <citation type="submission" date="2022-03" db="EMBL/GenBank/DDBJ databases">
        <title>Bacterial whole genome sequence for Hymenobacter sp. DH14.</title>
        <authorList>
            <person name="Le V."/>
        </authorList>
    </citation>
    <scope>NUCLEOTIDE SEQUENCE</scope>
    <source>
        <strain evidence="2">DH14</strain>
    </source>
</reference>
<dbReference type="AlphaFoldDB" id="A0A9X1VFU4"/>
<protein>
    <submittedName>
        <fullName evidence="2">Uncharacterized protein</fullName>
    </submittedName>
</protein>
<proteinExistence type="predicted"/>
<dbReference type="Proteomes" id="UP001139193">
    <property type="component" value="Unassembled WGS sequence"/>
</dbReference>
<keyword evidence="1" id="KW-0732">Signal</keyword>
<evidence type="ECO:0000256" key="1">
    <source>
        <dbReference type="SAM" id="SignalP"/>
    </source>
</evidence>
<name>A0A9X1VFU4_9BACT</name>
<keyword evidence="3" id="KW-1185">Reference proteome</keyword>
<gene>
    <name evidence="2" type="ORF">MON38_11145</name>
</gene>
<dbReference type="EMBL" id="JALBGC010000003">
    <property type="protein sequence ID" value="MCI1187977.1"/>
    <property type="molecule type" value="Genomic_DNA"/>
</dbReference>
<feature type="chain" id="PRO_5040755484" evidence="1">
    <location>
        <begin position="20"/>
        <end position="266"/>
    </location>
</feature>
<sequence>MRPFLLLLLLTLLGPLAHAQDLLTKRNGEEISVKVVEITPSEVRYRRADNPNGPLITIWKSDVFQIRYANGSLEMAPPPAPAPAVVPAPTPAYAPALPAPARPAASASNVPVISNTDPNDAVLGETIHLDGPRLGFTVLSARVIDKARENHVSLGPVISQFGWQFESRLFRLANGVSGLVEFVPLIGGLDQGQFLPSVSGLLGVRGPKGFEFGVGPNVTLLGPSLVLAMGTSIQSNGINFPINVAVAPSSEGARISLLVGFNARHR</sequence>
<evidence type="ECO:0000313" key="3">
    <source>
        <dbReference type="Proteomes" id="UP001139193"/>
    </source>
</evidence>
<dbReference type="RefSeq" id="WP_241936246.1">
    <property type="nucleotide sequence ID" value="NZ_JALBGC010000003.1"/>
</dbReference>
<feature type="signal peptide" evidence="1">
    <location>
        <begin position="1"/>
        <end position="19"/>
    </location>
</feature>
<evidence type="ECO:0000313" key="2">
    <source>
        <dbReference type="EMBL" id="MCI1187977.1"/>
    </source>
</evidence>
<comment type="caution">
    <text evidence="2">The sequence shown here is derived from an EMBL/GenBank/DDBJ whole genome shotgun (WGS) entry which is preliminary data.</text>
</comment>